<dbReference type="Gene3D" id="3.40.50.720">
    <property type="entry name" value="NAD(P)-binding Rossmann-like Domain"/>
    <property type="match status" value="1"/>
</dbReference>
<dbReference type="Pfam" id="PF00106">
    <property type="entry name" value="adh_short"/>
    <property type="match status" value="1"/>
</dbReference>
<dbReference type="InterPro" id="IPR002347">
    <property type="entry name" value="SDR_fam"/>
</dbReference>
<dbReference type="GO" id="GO:0016020">
    <property type="term" value="C:membrane"/>
    <property type="evidence" value="ECO:0007669"/>
    <property type="project" value="TreeGrafter"/>
</dbReference>
<dbReference type="GO" id="GO:0016491">
    <property type="term" value="F:oxidoreductase activity"/>
    <property type="evidence" value="ECO:0007669"/>
    <property type="project" value="UniProtKB-KW"/>
</dbReference>
<dbReference type="PANTHER" id="PTHR44196:SF1">
    <property type="entry name" value="DEHYDROGENASE_REDUCTASE SDR FAMILY MEMBER 7B"/>
    <property type="match status" value="1"/>
</dbReference>
<organism evidence="4 5">
    <name type="scientific">Streptomyces wuyuanensis</name>
    <dbReference type="NCBI Taxonomy" id="1196353"/>
    <lineage>
        <taxon>Bacteria</taxon>
        <taxon>Bacillati</taxon>
        <taxon>Actinomycetota</taxon>
        <taxon>Actinomycetes</taxon>
        <taxon>Kitasatosporales</taxon>
        <taxon>Streptomycetaceae</taxon>
        <taxon>Streptomyces</taxon>
    </lineage>
</organism>
<evidence type="ECO:0000256" key="2">
    <source>
        <dbReference type="ARBA" id="ARBA00023002"/>
    </source>
</evidence>
<accession>A0A1G9NCT7</accession>
<evidence type="ECO:0000256" key="1">
    <source>
        <dbReference type="ARBA" id="ARBA00006484"/>
    </source>
</evidence>
<dbReference type="InterPro" id="IPR057326">
    <property type="entry name" value="KR_dom"/>
</dbReference>
<dbReference type="PRINTS" id="PR00081">
    <property type="entry name" value="GDHRDH"/>
</dbReference>
<reference evidence="5" key="1">
    <citation type="submission" date="2016-10" db="EMBL/GenBank/DDBJ databases">
        <authorList>
            <person name="Varghese N."/>
            <person name="Submissions S."/>
        </authorList>
    </citation>
    <scope>NUCLEOTIDE SEQUENCE [LARGE SCALE GENOMIC DNA]</scope>
    <source>
        <strain evidence="5">CGMCC 4.7042</strain>
    </source>
</reference>
<evidence type="ECO:0000313" key="5">
    <source>
        <dbReference type="Proteomes" id="UP000199063"/>
    </source>
</evidence>
<dbReference type="STRING" id="1196353.SAMN05444921_101615"/>
<dbReference type="GeneID" id="40827947"/>
<proteinExistence type="inferred from homology"/>
<dbReference type="OrthoDB" id="5178125at2"/>
<keyword evidence="2" id="KW-0560">Oxidoreductase</keyword>
<name>A0A1G9NCT7_9ACTN</name>
<dbReference type="InterPro" id="IPR020904">
    <property type="entry name" value="Sc_DH/Rdtase_CS"/>
</dbReference>
<dbReference type="Proteomes" id="UP000199063">
    <property type="component" value="Unassembled WGS sequence"/>
</dbReference>
<dbReference type="RefSeq" id="WP_093652183.1">
    <property type="nucleotide sequence ID" value="NZ_FNHI01000001.1"/>
</dbReference>
<dbReference type="AlphaFoldDB" id="A0A1G9NCT7"/>
<gene>
    <name evidence="4" type="ORF">SAMN05444921_101615</name>
</gene>
<evidence type="ECO:0000259" key="3">
    <source>
        <dbReference type="SMART" id="SM00822"/>
    </source>
</evidence>
<keyword evidence="5" id="KW-1185">Reference proteome</keyword>
<feature type="domain" description="Ketoreductase" evidence="3">
    <location>
        <begin position="6"/>
        <end position="181"/>
    </location>
</feature>
<dbReference type="PANTHER" id="PTHR44196">
    <property type="entry name" value="DEHYDROGENASE/REDUCTASE SDR FAMILY MEMBER 7B"/>
    <property type="match status" value="1"/>
</dbReference>
<dbReference type="InterPro" id="IPR036291">
    <property type="entry name" value="NAD(P)-bd_dom_sf"/>
</dbReference>
<dbReference type="EMBL" id="FNHI01000001">
    <property type="protein sequence ID" value="SDL84292.1"/>
    <property type="molecule type" value="Genomic_DNA"/>
</dbReference>
<evidence type="ECO:0000313" key="4">
    <source>
        <dbReference type="EMBL" id="SDL84292.1"/>
    </source>
</evidence>
<protein>
    <submittedName>
        <fullName evidence="4">Short-chain dehydrogenase</fullName>
    </submittedName>
</protein>
<dbReference type="PROSITE" id="PS00061">
    <property type="entry name" value="ADH_SHORT"/>
    <property type="match status" value="1"/>
</dbReference>
<dbReference type="SMART" id="SM00822">
    <property type="entry name" value="PKS_KR"/>
    <property type="match status" value="1"/>
</dbReference>
<sequence length="264" mass="27938">MRINGSTVLLTGVTGGIGTALAEELSRRGARLILTGRRRDAVEPLAKEYGARAVVADLADPQDVERLAAEASGTQILLANAALPSSGELLDYTPDQIDRALAVNLRAPAMLARLLAPAMVEARRGQLVFVGSISGKTATKHSALYNATKFGLRGFALGLRQDLHEHGVGVSLVQPGFVRDAGMFAATGAEPPAGMRTVSPRQVVMGVVRAIERNRAEVNVAPPEMRILSAIGGQFPGFSERVQRRSGGADRTVRTIVAAQRDSR</sequence>
<comment type="similarity">
    <text evidence="1">Belongs to the short-chain dehydrogenases/reductases (SDR) family.</text>
</comment>
<dbReference type="SUPFAM" id="SSF51735">
    <property type="entry name" value="NAD(P)-binding Rossmann-fold domains"/>
    <property type="match status" value="1"/>
</dbReference>